<dbReference type="Gene3D" id="1.10.3730.20">
    <property type="match status" value="1"/>
</dbReference>
<dbReference type="SUPFAM" id="SSF103481">
    <property type="entry name" value="Multidrug resistance efflux transporter EmrE"/>
    <property type="match status" value="2"/>
</dbReference>
<keyword evidence="4 7" id="KW-0812">Transmembrane</keyword>
<feature type="transmembrane region" description="Helical" evidence="7">
    <location>
        <begin position="70"/>
        <end position="93"/>
    </location>
</feature>
<dbReference type="InterPro" id="IPR037185">
    <property type="entry name" value="EmrE-like"/>
</dbReference>
<sequence>MKKHSEHRPFFYGGLILLQCFIWGVGNPITKISVETIPPFYCMGIRFTLAFALFMLVFGHKIIPQFKKAYIPDCVVIGLFTAASFIFSTFALHLTDATIVGFLLAFSVVFTPILSFFILKQKISGKFALIILLVVVGLYFLCANGGSFTFGIGELMALLSALAGAGMLIYSSKHVSDIGPLALSASQCAVTAAVSFFFAVIFEDVRDLSQAAPEGWAAVIYLAVGCTCVAYILQNIALRKVSATFVSLAFCTEPVFTAIAAFFILGERLSPFGLAGALLIAVGIAMASLLPSSENDIAKKKDEQ</sequence>
<protein>
    <submittedName>
        <fullName evidence="9">DMT family transporter</fullName>
    </submittedName>
</protein>
<comment type="caution">
    <text evidence="9">The sequence shown here is derived from an EMBL/GenBank/DDBJ whole genome shotgun (WGS) entry which is preliminary data.</text>
</comment>
<evidence type="ECO:0000256" key="6">
    <source>
        <dbReference type="ARBA" id="ARBA00023136"/>
    </source>
</evidence>
<dbReference type="PANTHER" id="PTHR42920">
    <property type="entry name" value="OS03G0707200 PROTEIN-RELATED"/>
    <property type="match status" value="1"/>
</dbReference>
<keyword evidence="5 7" id="KW-1133">Transmembrane helix</keyword>
<feature type="transmembrane region" description="Helical" evidence="7">
    <location>
        <begin position="9"/>
        <end position="26"/>
    </location>
</feature>
<keyword evidence="6 7" id="KW-0472">Membrane</keyword>
<dbReference type="PANTHER" id="PTHR42920:SF5">
    <property type="entry name" value="EAMA DOMAIN-CONTAINING PROTEIN"/>
    <property type="match status" value="1"/>
</dbReference>
<feature type="transmembrane region" description="Helical" evidence="7">
    <location>
        <begin position="38"/>
        <end position="58"/>
    </location>
</feature>
<name>A0ABT1RT49_9FIRM</name>
<dbReference type="InterPro" id="IPR051258">
    <property type="entry name" value="Diverse_Substrate_Transporter"/>
</dbReference>
<dbReference type="Proteomes" id="UP001524502">
    <property type="component" value="Unassembled WGS sequence"/>
</dbReference>
<dbReference type="EMBL" id="JANFXK010000027">
    <property type="protein sequence ID" value="MCQ4638392.1"/>
    <property type="molecule type" value="Genomic_DNA"/>
</dbReference>
<feature type="transmembrane region" description="Helical" evidence="7">
    <location>
        <begin position="214"/>
        <end position="233"/>
    </location>
</feature>
<keyword evidence="10" id="KW-1185">Reference proteome</keyword>
<evidence type="ECO:0000259" key="8">
    <source>
        <dbReference type="Pfam" id="PF00892"/>
    </source>
</evidence>
<evidence type="ECO:0000256" key="1">
    <source>
        <dbReference type="ARBA" id="ARBA00004651"/>
    </source>
</evidence>
<evidence type="ECO:0000256" key="3">
    <source>
        <dbReference type="ARBA" id="ARBA00022475"/>
    </source>
</evidence>
<feature type="transmembrane region" description="Helical" evidence="7">
    <location>
        <begin position="272"/>
        <end position="291"/>
    </location>
</feature>
<dbReference type="Pfam" id="PF00892">
    <property type="entry name" value="EamA"/>
    <property type="match status" value="2"/>
</dbReference>
<organism evidence="9 10">
    <name type="scientific">Anaerovorax odorimutans</name>
    <dbReference type="NCBI Taxonomy" id="109327"/>
    <lineage>
        <taxon>Bacteria</taxon>
        <taxon>Bacillati</taxon>
        <taxon>Bacillota</taxon>
        <taxon>Clostridia</taxon>
        <taxon>Peptostreptococcales</taxon>
        <taxon>Anaerovoracaceae</taxon>
        <taxon>Anaerovorax</taxon>
    </lineage>
</organism>
<evidence type="ECO:0000313" key="9">
    <source>
        <dbReference type="EMBL" id="MCQ4638392.1"/>
    </source>
</evidence>
<feature type="transmembrane region" description="Helical" evidence="7">
    <location>
        <begin position="245"/>
        <end position="266"/>
    </location>
</feature>
<dbReference type="RefSeq" id="WP_256133590.1">
    <property type="nucleotide sequence ID" value="NZ_JANFXK010000027.1"/>
</dbReference>
<feature type="domain" description="EamA" evidence="8">
    <location>
        <begin position="152"/>
        <end position="288"/>
    </location>
</feature>
<accession>A0ABT1RT49</accession>
<evidence type="ECO:0000256" key="7">
    <source>
        <dbReference type="SAM" id="Phobius"/>
    </source>
</evidence>
<evidence type="ECO:0000256" key="5">
    <source>
        <dbReference type="ARBA" id="ARBA00022989"/>
    </source>
</evidence>
<comment type="similarity">
    <text evidence="2">Belongs to the EamA transporter family.</text>
</comment>
<evidence type="ECO:0000256" key="4">
    <source>
        <dbReference type="ARBA" id="ARBA00022692"/>
    </source>
</evidence>
<comment type="subcellular location">
    <subcellularLocation>
        <location evidence="1">Cell membrane</location>
        <topology evidence="1">Multi-pass membrane protein</topology>
    </subcellularLocation>
</comment>
<keyword evidence="3" id="KW-1003">Cell membrane</keyword>
<proteinExistence type="inferred from homology"/>
<feature type="transmembrane region" description="Helical" evidence="7">
    <location>
        <begin position="126"/>
        <end position="146"/>
    </location>
</feature>
<gene>
    <name evidence="9" type="ORF">NE619_16805</name>
</gene>
<dbReference type="InterPro" id="IPR000620">
    <property type="entry name" value="EamA_dom"/>
</dbReference>
<evidence type="ECO:0000313" key="10">
    <source>
        <dbReference type="Proteomes" id="UP001524502"/>
    </source>
</evidence>
<feature type="domain" description="EamA" evidence="8">
    <location>
        <begin position="15"/>
        <end position="141"/>
    </location>
</feature>
<feature type="transmembrane region" description="Helical" evidence="7">
    <location>
        <begin position="99"/>
        <end position="119"/>
    </location>
</feature>
<feature type="transmembrane region" description="Helical" evidence="7">
    <location>
        <begin position="182"/>
        <end position="202"/>
    </location>
</feature>
<feature type="transmembrane region" description="Helical" evidence="7">
    <location>
        <begin position="152"/>
        <end position="170"/>
    </location>
</feature>
<evidence type="ECO:0000256" key="2">
    <source>
        <dbReference type="ARBA" id="ARBA00007362"/>
    </source>
</evidence>
<reference evidence="9 10" key="1">
    <citation type="submission" date="2022-06" db="EMBL/GenBank/DDBJ databases">
        <title>Isolation of gut microbiota from human fecal samples.</title>
        <authorList>
            <person name="Pamer E.G."/>
            <person name="Barat B."/>
            <person name="Waligurski E."/>
            <person name="Medina S."/>
            <person name="Paddock L."/>
            <person name="Mostad J."/>
        </authorList>
    </citation>
    <scope>NUCLEOTIDE SEQUENCE [LARGE SCALE GENOMIC DNA]</scope>
    <source>
        <strain evidence="9 10">SL.3.17</strain>
    </source>
</reference>